<evidence type="ECO:0000313" key="1">
    <source>
        <dbReference type="EMBL" id="PSN87711.1"/>
    </source>
</evidence>
<reference evidence="1 2" key="1">
    <citation type="submission" date="2017-04" db="EMBL/GenBank/DDBJ databases">
        <title>Novel microbial lineages endemic to geothermal iron-oxide mats fill important gaps in the evolutionary history of Archaea.</title>
        <authorList>
            <person name="Jay Z.J."/>
            <person name="Beam J.P."/>
            <person name="Dlakic M."/>
            <person name="Rusch D.B."/>
            <person name="Kozubal M.A."/>
            <person name="Inskeep W.P."/>
        </authorList>
    </citation>
    <scope>NUCLEOTIDE SEQUENCE [LARGE SCALE GENOMIC DNA]</scope>
    <source>
        <strain evidence="1">OSP_D</strain>
    </source>
</reference>
<organism evidence="1 2">
    <name type="scientific">Candidatus Marsarchaeota G2 archaeon OSP_D</name>
    <dbReference type="NCBI Taxonomy" id="1978157"/>
    <lineage>
        <taxon>Archaea</taxon>
        <taxon>Candidatus Marsarchaeota</taxon>
        <taxon>Candidatus Marsarchaeota group 2</taxon>
    </lineage>
</organism>
<dbReference type="EMBL" id="NEXE01000149">
    <property type="protein sequence ID" value="PSN87711.1"/>
    <property type="molecule type" value="Genomic_DNA"/>
</dbReference>
<protein>
    <submittedName>
        <fullName evidence="1">Uncharacterized protein</fullName>
    </submittedName>
</protein>
<accession>A0A2R6AMZ5</accession>
<evidence type="ECO:0000313" key="2">
    <source>
        <dbReference type="Proteomes" id="UP000240322"/>
    </source>
</evidence>
<sequence>MEVISFSDALRRTGVPTFSELSVELQYRDVTGYDKQVLVWDEEKQQAVIKTTAGSVVELAPIGRMVGRDKSTVKVRLTIRGFENEDIVLPAKTCFTLYTGLGTRDDEVYVTREVYYTFVARQLVNNHKEKGVFVTTIFYEKKGRETVWVGGAGSMLYVKRPVYVLRERYTFHCGLYPNNYPYQFSYKYGEVFNALGEAASEPFRSAVREAFRKIPFYGQGVIYVKDYDFDRRFLVPVEERGKEKRTTVEEDQREEQREPVEEDYPTIDGITVLGMREIFDEYHTPILRILVVSENLPVLDGKLDTLEQIAREWLDMEHEYDFSSYSISRDKGLRPNEHYITIPHGTCDCDYGAGLLPISDAPPRLSDYTAPQDPL</sequence>
<dbReference type="AlphaFoldDB" id="A0A2R6AMZ5"/>
<comment type="caution">
    <text evidence="1">The sequence shown here is derived from an EMBL/GenBank/DDBJ whole genome shotgun (WGS) entry which is preliminary data.</text>
</comment>
<dbReference type="Proteomes" id="UP000240322">
    <property type="component" value="Unassembled WGS sequence"/>
</dbReference>
<gene>
    <name evidence="1" type="ORF">B9Q03_10185</name>
</gene>
<proteinExistence type="predicted"/>
<name>A0A2R6AMZ5_9ARCH</name>